<dbReference type="AlphaFoldDB" id="A0A369KS07"/>
<dbReference type="Pfam" id="PF05936">
    <property type="entry name" value="T6SS_VasE"/>
    <property type="match status" value="1"/>
</dbReference>
<sequence length="451" mass="53251">MKNLKNIPEQIMWHDGMLLSPQHFQQAFKRSENIPFYHVFQNCPYPYGIKTFKYDKNFFANGILKIEALECIFQDGLTYYYNCSIDNFSLEYNLTQYKELLDSKKYLTIYLCNPKSDIKNFNANKKYTKFNSTQLESHCYDENTGDDEIYIPRIKPQVFFFIEQELTPQFNALPIAKIYIENSFYKSFPFALPTTFIQKNSLVWEICNTICQIIRYKIQDILEDIAKYNSEVYENSYIKKLLLLKSLKSSIPLLEATINSKKVHPFFVYLQLYNTCGQITSNDFDEKPQLLIEYDHFNMLICFEKIKKNIIEFLEKEVPSGFSISKLIKIDNKFKLTLNVQNDTLDNHTHILLGFKKNYSTSSEQFEQWIKSAIICEEEDLDLSLERRSLGYSRSIIKNYEGLVSKRNIYLTYVKIENFIKEKGSIIISPSTHDSKANPPDEIYLYSRKIK</sequence>
<accession>A0A369KS07</accession>
<keyword evidence="2" id="KW-1185">Reference proteome</keyword>
<dbReference type="EMBL" id="QOVW01000059">
    <property type="protein sequence ID" value="RDB36528.1"/>
    <property type="molecule type" value="Genomic_DNA"/>
</dbReference>
<dbReference type="Proteomes" id="UP000253934">
    <property type="component" value="Unassembled WGS sequence"/>
</dbReference>
<reference evidence="1" key="1">
    <citation type="submission" date="2018-04" db="EMBL/GenBank/DDBJ databases">
        <title>Draft genome sequence of the Candidatus Spirobacillus cienkowskii, a pathogen of freshwater Daphnia species, reconstructed from hemolymph metagenomic reads.</title>
        <authorList>
            <person name="Bresciani L."/>
            <person name="Lemos L.N."/>
            <person name="Wale N."/>
            <person name="Lin J.Y."/>
            <person name="Fernandes G.R."/>
            <person name="Duffy M.A."/>
            <person name="Rodrigues J.M."/>
        </authorList>
    </citation>
    <scope>NUCLEOTIDE SEQUENCE [LARGE SCALE GENOMIC DNA]</scope>
    <source>
        <strain evidence="1">Binning01</strain>
    </source>
</reference>
<evidence type="ECO:0008006" key="3">
    <source>
        <dbReference type="Google" id="ProtNLM"/>
    </source>
</evidence>
<organism evidence="1 2">
    <name type="scientific">Spirobacillus cienkowskii</name>
    <dbReference type="NCBI Taxonomy" id="495820"/>
    <lineage>
        <taxon>Bacteria</taxon>
        <taxon>Pseudomonadati</taxon>
        <taxon>Bdellovibrionota</taxon>
        <taxon>Oligoflexia</taxon>
        <taxon>Silvanigrellales</taxon>
        <taxon>Spirobacillus</taxon>
    </lineage>
</organism>
<protein>
    <recommendedName>
        <fullName evidence="3">Type VI secretion system baseplate subunit TssK</fullName>
    </recommendedName>
</protein>
<dbReference type="InterPro" id="IPR010263">
    <property type="entry name" value="T6SS_TssK"/>
</dbReference>
<dbReference type="PANTHER" id="PTHR35566">
    <property type="entry name" value="BLR3599 PROTEIN"/>
    <property type="match status" value="1"/>
</dbReference>
<evidence type="ECO:0000313" key="1">
    <source>
        <dbReference type="EMBL" id="RDB36528.1"/>
    </source>
</evidence>
<comment type="caution">
    <text evidence="1">The sequence shown here is derived from an EMBL/GenBank/DDBJ whole genome shotgun (WGS) entry which is preliminary data.</text>
</comment>
<dbReference type="PANTHER" id="PTHR35566:SF1">
    <property type="entry name" value="TYPE VI SECRETION SYSTEM BASEPLATE COMPONENT TSSK1"/>
    <property type="match status" value="1"/>
</dbReference>
<evidence type="ECO:0000313" key="2">
    <source>
        <dbReference type="Proteomes" id="UP000253934"/>
    </source>
</evidence>
<proteinExistence type="predicted"/>
<gene>
    <name evidence="1" type="ORF">DCC88_04430</name>
</gene>
<name>A0A369KS07_9BACT</name>
<dbReference type="NCBIfam" id="TIGR03353">
    <property type="entry name" value="VI_chp_4"/>
    <property type="match status" value="1"/>
</dbReference>